<dbReference type="RefSeq" id="XP_050935701.1">
    <property type="nucleotide sequence ID" value="XM_051079744.1"/>
</dbReference>
<name>A0ABM3KD42_CUCME</name>
<organism evidence="3 4">
    <name type="scientific">Cucumis melo</name>
    <name type="common">Muskmelon</name>
    <dbReference type="NCBI Taxonomy" id="3656"/>
    <lineage>
        <taxon>Eukaryota</taxon>
        <taxon>Viridiplantae</taxon>
        <taxon>Streptophyta</taxon>
        <taxon>Embryophyta</taxon>
        <taxon>Tracheophyta</taxon>
        <taxon>Spermatophyta</taxon>
        <taxon>Magnoliopsida</taxon>
        <taxon>eudicotyledons</taxon>
        <taxon>Gunneridae</taxon>
        <taxon>Pentapetalae</taxon>
        <taxon>rosids</taxon>
        <taxon>fabids</taxon>
        <taxon>Cucurbitales</taxon>
        <taxon>Cucurbitaceae</taxon>
        <taxon>Benincaseae</taxon>
        <taxon>Cucumis</taxon>
    </lineage>
</organism>
<evidence type="ECO:0000313" key="3">
    <source>
        <dbReference type="Proteomes" id="UP001652600"/>
    </source>
</evidence>
<reference evidence="4" key="1">
    <citation type="submission" date="2025-08" db="UniProtKB">
        <authorList>
            <consortium name="RefSeq"/>
        </authorList>
    </citation>
    <scope>IDENTIFICATION</scope>
    <source>
        <tissue evidence="4">Stem</tissue>
    </source>
</reference>
<accession>A0ABM3KD42</accession>
<dbReference type="PANTHER" id="PTHR10775">
    <property type="entry name" value="OS08G0208400 PROTEIN"/>
    <property type="match status" value="1"/>
</dbReference>
<keyword evidence="3" id="KW-1185">Reference proteome</keyword>
<dbReference type="InterPro" id="IPR004242">
    <property type="entry name" value="Transposase_21"/>
</dbReference>
<dbReference type="Pfam" id="PF13952">
    <property type="entry name" value="DUF4216"/>
    <property type="match status" value="1"/>
</dbReference>
<feature type="domain" description="DUF4218" evidence="2">
    <location>
        <begin position="651"/>
        <end position="702"/>
    </location>
</feature>
<evidence type="ECO:0000259" key="1">
    <source>
        <dbReference type="Pfam" id="PF13952"/>
    </source>
</evidence>
<proteinExistence type="predicted"/>
<gene>
    <name evidence="4" type="primary">LOC127144174</name>
</gene>
<dbReference type="InterPro" id="IPR025452">
    <property type="entry name" value="DUF4218"/>
</dbReference>
<evidence type="ECO:0000313" key="4">
    <source>
        <dbReference type="RefSeq" id="XP_050935701.1"/>
    </source>
</evidence>
<dbReference type="GeneID" id="127144174"/>
<dbReference type="Pfam" id="PF02992">
    <property type="entry name" value="Transposase_21"/>
    <property type="match status" value="1"/>
</dbReference>
<protein>
    <submittedName>
        <fullName evidence="4">Uncharacterized protein LOC127144174</fullName>
    </submittedName>
</protein>
<evidence type="ECO:0000259" key="2">
    <source>
        <dbReference type="Pfam" id="PF13960"/>
    </source>
</evidence>
<dbReference type="PANTHER" id="PTHR10775:SF180">
    <property type="entry name" value="TRANSPOSON, EN_SPM-LIKE, TRANSPOSASE-ASSOCIATED DOMAIN PROTEIN-RELATED"/>
    <property type="match status" value="1"/>
</dbReference>
<feature type="domain" description="DUF4216" evidence="1">
    <location>
        <begin position="874"/>
        <end position="936"/>
    </location>
</feature>
<dbReference type="Proteomes" id="UP001652600">
    <property type="component" value="Chromosome 12"/>
</dbReference>
<dbReference type="Pfam" id="PF13960">
    <property type="entry name" value="DUF4218"/>
    <property type="match status" value="1"/>
</dbReference>
<sequence>MAHCDFQIIYEHLVIKGMDPTYNFWYHHGEVCEGDEMENEVDDSFMCEATNFYESTYMGKEDIIHDNSTSRKENKFSQKVEEANTPLYGGCTKYTKMSAVVALYKLKTFNGWSDTSFTSLLGLLHDMLPMDNVISRSIYEVRKLFKEFDLGYQKIHACVKDCCLFRNENEKLESCPHCASSRWKIDERTNQIKQGVPAKVLRYFPIIPRLKRMFKINEVSESLRWHLSHKSTDGKIRHPVDSVAWEIIDKKWPEFSMDPRNLRLGLATDGFNPFSNLSSRYSCWPVMLVTYNLPPWLCMKKENIMLTLLIPGPRQPGNDIDVYLQSLVEDLQQLWKGIQVYDIVGNTHFNLRSILMWTINDFPAYGNLAGCTTKGKYACPTCGDSTRSYWLKHSKKFAYMGHRRFLSRAHPYRRKKAWFDGRIEEELPPKIATGSAIYAQLQNFNNCWGKREKKKSKSHKDLSNQRWKKRSIFFDLPYWKELPIRHNLDVMHVEKNVCESIIGTLLDINGKSKDGVNARKDLQLLKIRSDLYPQDCGGRTYLPPAPHTLSKSEKKIFCSRLYKLKLPDGYSSNISKCVSLDECKVMGLKSHDYHVLMQQLLPVVLRGLLPKGPRHAIYRLCSYFNRLCQRIIDREVMLDLEKEVVDILCLLERYMKVLKGYVRNKARPEGCIASCYLADECVDFSNKYFKQSVEVVNSQQRNEEYQNDVILEGRPISSGTSIELFDDVLENAHRYVLFNTSEVEPFIEIHMNELMVLDKRLEKDSNLLWKIHTEQFPLWLKSKIELDSSVEGYSELLKWLANEPRKNAMSYTGYIINGKRFHTKSVEKSTQNNGVAVDATTLCRSSAKDKSQVMDVVAYYGVLQEIILLDYYVYQLPIFKCDWANVRNGVKVEEGFTLVNLHQSQNKFVREPFILASQAKQVFYARENDTSNWYVVLKAPPRGFHDLEMYDENYDDTLVSNENISNAVEDVDESDELTYARQDCEGVFISEVV</sequence>
<dbReference type="InterPro" id="IPR025312">
    <property type="entry name" value="DUF4216"/>
</dbReference>